<reference evidence="2" key="1">
    <citation type="submission" date="2020-04" db="EMBL/GenBank/DDBJ databases">
        <authorList>
            <person name="Alioto T."/>
            <person name="Alioto T."/>
            <person name="Gomez Garrido J."/>
        </authorList>
    </citation>
    <scope>NUCLEOTIDE SEQUENCE</scope>
    <source>
        <strain evidence="2">A484AB</strain>
    </source>
</reference>
<dbReference type="Proteomes" id="UP001152795">
    <property type="component" value="Unassembled WGS sequence"/>
</dbReference>
<keyword evidence="2" id="KW-0675">Receptor</keyword>
<dbReference type="Gene3D" id="2.30.29.30">
    <property type="entry name" value="Pleckstrin-homology domain (PH domain)/Phosphotyrosine-binding domain (PTB)"/>
    <property type="match status" value="1"/>
</dbReference>
<keyword evidence="3" id="KW-1185">Reference proteome</keyword>
<gene>
    <name evidence="2" type="ORF">PACLA_8A025699</name>
</gene>
<dbReference type="Pfam" id="PF14719">
    <property type="entry name" value="PID_2"/>
    <property type="match status" value="1"/>
</dbReference>
<dbReference type="PANTHER" id="PTHR11232">
    <property type="entry name" value="PHOSPHOTYROSINE INTERACTION DOMAIN-CONTAINING FAMILY MEMBER"/>
    <property type="match status" value="1"/>
</dbReference>
<dbReference type="CDD" id="cd00934">
    <property type="entry name" value="PTB"/>
    <property type="match status" value="1"/>
</dbReference>
<dbReference type="SMART" id="SM00462">
    <property type="entry name" value="PTB"/>
    <property type="match status" value="1"/>
</dbReference>
<comment type="caution">
    <text evidence="2">The sequence shown here is derived from an EMBL/GenBank/DDBJ whole genome shotgun (WGS) entry which is preliminary data.</text>
</comment>
<evidence type="ECO:0000256" key="1">
    <source>
        <dbReference type="SAM" id="MobiDB-lite"/>
    </source>
</evidence>
<dbReference type="InterPro" id="IPR011993">
    <property type="entry name" value="PH-like_dom_sf"/>
</dbReference>
<evidence type="ECO:0000313" key="3">
    <source>
        <dbReference type="Proteomes" id="UP001152795"/>
    </source>
</evidence>
<dbReference type="InterPro" id="IPR006020">
    <property type="entry name" value="PTB/PI_dom"/>
</dbReference>
<dbReference type="AlphaFoldDB" id="A0A7D9I1W1"/>
<dbReference type="PANTHER" id="PTHR11232:SF74">
    <property type="entry name" value="PTB DOMAIN-CONTAINING ADAPTER PROTEIN CED-6-LIKE PROTEIN"/>
    <property type="match status" value="1"/>
</dbReference>
<organism evidence="2 3">
    <name type="scientific">Paramuricea clavata</name>
    <name type="common">Red gorgonian</name>
    <name type="synonym">Violescent sea-whip</name>
    <dbReference type="NCBI Taxonomy" id="317549"/>
    <lineage>
        <taxon>Eukaryota</taxon>
        <taxon>Metazoa</taxon>
        <taxon>Cnidaria</taxon>
        <taxon>Anthozoa</taxon>
        <taxon>Octocorallia</taxon>
        <taxon>Malacalcyonacea</taxon>
        <taxon>Plexauridae</taxon>
        <taxon>Paramuricea</taxon>
    </lineage>
</organism>
<sequence>MKRFSFNGFLKERSDNQEYEVKVLGSVLCSHPGAEEICRAMGEKYTASRQRKIPCQNMIVTSKGIQLEKGLTGSEGSMKKFVIERIVYCGVDKQHQKIFGFFYRAPDNLYGGLDCHVVECRSRQDAKHVALKISEIFHQMAEEKQQDRGESSLTQLNNVRERTKSVSMVQLHSSIESLIENPDSCPASPKIEQRPNSRKLNYSELQLHGTKCENSSGYGDSSDDLTDKISSKTKRRKRRASGKAVQLNDSRRKTSQTGQVEMDYVNGEWCSYIERNNTTSTYNPNVEHETLLSSEVKEWRTSKKDKNDNSYQSKITVNQEYMNMKKFALK</sequence>
<dbReference type="InterPro" id="IPR051133">
    <property type="entry name" value="Adapter_Engulfment-Domain"/>
</dbReference>
<accession>A0A7D9I1W1</accession>
<evidence type="ECO:0000313" key="2">
    <source>
        <dbReference type="EMBL" id="CAB3996366.1"/>
    </source>
</evidence>
<dbReference type="SUPFAM" id="SSF50729">
    <property type="entry name" value="PH domain-like"/>
    <property type="match status" value="1"/>
</dbReference>
<dbReference type="OrthoDB" id="5980998at2759"/>
<feature type="region of interest" description="Disordered" evidence="1">
    <location>
        <begin position="211"/>
        <end position="257"/>
    </location>
</feature>
<proteinExistence type="predicted"/>
<protein>
    <submittedName>
        <fullName evidence="2">Low density lipo receptor adapter 1-B-like</fullName>
    </submittedName>
</protein>
<name>A0A7D9I1W1_PARCT</name>
<feature type="compositionally biased region" description="Basic residues" evidence="1">
    <location>
        <begin position="231"/>
        <end position="241"/>
    </location>
</feature>
<dbReference type="EMBL" id="CACRXK020002854">
    <property type="protein sequence ID" value="CAB3996366.1"/>
    <property type="molecule type" value="Genomic_DNA"/>
</dbReference>